<evidence type="ECO:0000256" key="1">
    <source>
        <dbReference type="SAM" id="Phobius"/>
    </source>
</evidence>
<evidence type="ECO:0008006" key="5">
    <source>
        <dbReference type="Google" id="ProtNLM"/>
    </source>
</evidence>
<keyword evidence="1" id="KW-0472">Membrane</keyword>
<sequence>MKKKLSYLVTVTTLLPFIASAAIDSPDKIIELVTKVGGWLYSGLIAIAVVVIIYGAFEMLFSGGDTEKFKKGKNVVLYVVVAVAVAVLATGVIKLIQQLLGAS</sequence>
<feature type="signal peptide" evidence="2">
    <location>
        <begin position="1"/>
        <end position="21"/>
    </location>
</feature>
<feature type="chain" id="PRO_5002538375" description="TrbC/VIRB2 family protein" evidence="2">
    <location>
        <begin position="22"/>
        <end position="103"/>
    </location>
</feature>
<dbReference type="EMBL" id="LCKF01000007">
    <property type="protein sequence ID" value="KKT91960.1"/>
    <property type="molecule type" value="Genomic_DNA"/>
</dbReference>
<keyword evidence="1" id="KW-0812">Transmembrane</keyword>
<keyword evidence="2" id="KW-0732">Signal</keyword>
<dbReference type="InterPro" id="IPR043993">
    <property type="entry name" value="T4SS_pilin"/>
</dbReference>
<accession>A0A0G1L7P7</accession>
<reference evidence="3 4" key="1">
    <citation type="journal article" date="2015" name="Nature">
        <title>rRNA introns, odd ribosomes, and small enigmatic genomes across a large radiation of phyla.</title>
        <authorList>
            <person name="Brown C.T."/>
            <person name="Hug L.A."/>
            <person name="Thomas B.C."/>
            <person name="Sharon I."/>
            <person name="Castelle C.J."/>
            <person name="Singh A."/>
            <person name="Wilkins M.J."/>
            <person name="Williams K.H."/>
            <person name="Banfield J.F."/>
        </authorList>
    </citation>
    <scope>NUCLEOTIDE SEQUENCE [LARGE SCALE GENOMIC DNA]</scope>
</reference>
<feature type="transmembrane region" description="Helical" evidence="1">
    <location>
        <begin position="75"/>
        <end position="96"/>
    </location>
</feature>
<dbReference type="Pfam" id="PF18895">
    <property type="entry name" value="T4SS_pilin"/>
    <property type="match status" value="1"/>
</dbReference>
<evidence type="ECO:0000313" key="3">
    <source>
        <dbReference type="EMBL" id="KKT91960.1"/>
    </source>
</evidence>
<gene>
    <name evidence="3" type="ORF">UW92_C0007G0006</name>
</gene>
<organism evidence="3 4">
    <name type="scientific">Candidatus Jorgensenbacteria bacterium GW2011_GWA2_45_13</name>
    <dbReference type="NCBI Taxonomy" id="1618662"/>
    <lineage>
        <taxon>Bacteria</taxon>
        <taxon>Candidatus Joergenseniibacteriota</taxon>
    </lineage>
</organism>
<dbReference type="AlphaFoldDB" id="A0A0G1L7P7"/>
<keyword evidence="1" id="KW-1133">Transmembrane helix</keyword>
<dbReference type="Proteomes" id="UP000033966">
    <property type="component" value="Unassembled WGS sequence"/>
</dbReference>
<feature type="transmembrane region" description="Helical" evidence="1">
    <location>
        <begin position="38"/>
        <end position="63"/>
    </location>
</feature>
<protein>
    <recommendedName>
        <fullName evidence="5">TrbC/VIRB2 family protein</fullName>
    </recommendedName>
</protein>
<comment type="caution">
    <text evidence="3">The sequence shown here is derived from an EMBL/GenBank/DDBJ whole genome shotgun (WGS) entry which is preliminary data.</text>
</comment>
<name>A0A0G1L7P7_9BACT</name>
<proteinExistence type="predicted"/>
<evidence type="ECO:0000256" key="2">
    <source>
        <dbReference type="SAM" id="SignalP"/>
    </source>
</evidence>
<evidence type="ECO:0000313" key="4">
    <source>
        <dbReference type="Proteomes" id="UP000033966"/>
    </source>
</evidence>